<dbReference type="Pfam" id="PF12840">
    <property type="entry name" value="HTH_20"/>
    <property type="match status" value="1"/>
</dbReference>
<dbReference type="CDD" id="cd00090">
    <property type="entry name" value="HTH_ARSR"/>
    <property type="match status" value="1"/>
</dbReference>
<dbReference type="InterPro" id="IPR036388">
    <property type="entry name" value="WH-like_DNA-bd_sf"/>
</dbReference>
<comment type="caution">
    <text evidence="2">The sequence shown here is derived from an EMBL/GenBank/DDBJ whole genome shotgun (WGS) entry which is preliminary data.</text>
</comment>
<evidence type="ECO:0000313" key="3">
    <source>
        <dbReference type="Proteomes" id="UP000460435"/>
    </source>
</evidence>
<evidence type="ECO:0000259" key="1">
    <source>
        <dbReference type="SMART" id="SM00418"/>
    </source>
</evidence>
<dbReference type="EMBL" id="WLZY01000002">
    <property type="protein sequence ID" value="NDL56851.1"/>
    <property type="molecule type" value="Genomic_DNA"/>
</dbReference>
<dbReference type="InterPro" id="IPR036390">
    <property type="entry name" value="WH_DNA-bd_sf"/>
</dbReference>
<dbReference type="SMART" id="SM00418">
    <property type="entry name" value="HTH_ARSR"/>
    <property type="match status" value="1"/>
</dbReference>
<dbReference type="InterPro" id="IPR001845">
    <property type="entry name" value="HTH_ArsR_DNA-bd_dom"/>
</dbReference>
<feature type="domain" description="HTH arsR-type" evidence="1">
    <location>
        <begin position="50"/>
        <end position="143"/>
    </location>
</feature>
<dbReference type="GO" id="GO:0003700">
    <property type="term" value="F:DNA-binding transcription factor activity"/>
    <property type="evidence" value="ECO:0007669"/>
    <property type="project" value="InterPro"/>
</dbReference>
<reference evidence="2 3" key="1">
    <citation type="submission" date="2019-11" db="EMBL/GenBank/DDBJ databases">
        <authorList>
            <person name="Li X.-J."/>
            <person name="Feng X.-M."/>
        </authorList>
    </citation>
    <scope>NUCLEOTIDE SEQUENCE [LARGE SCALE GENOMIC DNA]</scope>
    <source>
        <strain evidence="2 3">XMNu-373</strain>
    </source>
</reference>
<name>A0A7K3M0M6_9ACTN</name>
<proteinExistence type="predicted"/>
<accession>A0A7K3M0M6</accession>
<evidence type="ECO:0000313" key="2">
    <source>
        <dbReference type="EMBL" id="NDL56851.1"/>
    </source>
</evidence>
<dbReference type="AlphaFoldDB" id="A0A7K3M0M6"/>
<organism evidence="2 3">
    <name type="scientific">Phytoactinopolyspora mesophila</name>
    <dbReference type="NCBI Taxonomy" id="2650750"/>
    <lineage>
        <taxon>Bacteria</taxon>
        <taxon>Bacillati</taxon>
        <taxon>Actinomycetota</taxon>
        <taxon>Actinomycetes</taxon>
        <taxon>Jiangellales</taxon>
        <taxon>Jiangellaceae</taxon>
        <taxon>Phytoactinopolyspora</taxon>
    </lineage>
</organism>
<sequence>MIKRCNTLRKHQRLFAKKCLRFRVSSMPEDPPAPWPAAPDPDRDVVLDSRSLRAVAHPVRLRILGLLRLHGPSTATALAAQLGLNSGATSYHLRQLAAGGLIVEDVERGTARDRWWRAVHRSSFFQVSDLTDDEKDVGVEYLRAIAQIYAEKMHRAAEERPMLPPEWQDAASFADYPLLLTSDEAKQLLADVREVVTRYRAMSIPHEDASADAPPGAEPYHLQIQGFLSPGLELGGAPDPGVAVETDEGP</sequence>
<dbReference type="Proteomes" id="UP000460435">
    <property type="component" value="Unassembled WGS sequence"/>
</dbReference>
<gene>
    <name evidence="2" type="ORF">F7O44_07170</name>
</gene>
<dbReference type="Gene3D" id="1.10.10.10">
    <property type="entry name" value="Winged helix-like DNA-binding domain superfamily/Winged helix DNA-binding domain"/>
    <property type="match status" value="1"/>
</dbReference>
<dbReference type="InterPro" id="IPR011991">
    <property type="entry name" value="ArsR-like_HTH"/>
</dbReference>
<protein>
    <submittedName>
        <fullName evidence="2">Helix-turn-helix domain-containing protein</fullName>
    </submittedName>
</protein>
<dbReference type="SUPFAM" id="SSF46785">
    <property type="entry name" value="Winged helix' DNA-binding domain"/>
    <property type="match status" value="1"/>
</dbReference>
<keyword evidence="3" id="KW-1185">Reference proteome</keyword>